<dbReference type="EMBL" id="CP009123">
    <property type="protein sequence ID" value="AJA11660.1"/>
    <property type="molecule type" value="Genomic_DNA"/>
</dbReference>
<reference evidence="1 2" key="1">
    <citation type="journal article" date="2015" name="Int. J. Syst. Evol. Microbiol.">
        <title>Description of Sphingopyxis fribergensis sp. nov. - a soil bacterium with the ability to degrade styrene and phenylacetic acid.</title>
        <authorList>
            <person name="Oelschlagel M."/>
            <person name="Ruckert C."/>
            <person name="Kalinowski J."/>
            <person name="Schmidt G."/>
            <person name="Schlomann M."/>
            <person name="Tischler D."/>
        </authorList>
    </citation>
    <scope>NUCLEOTIDE SEQUENCE [LARGE SCALE GENOMIC DNA]</scope>
    <source>
        <strain evidence="1 2">Kp5.2</strain>
        <plasmid evidence="1">pSfKp5.2</plasmid>
    </source>
</reference>
<sequence>MLAEPRRTANDFGRRPPHFESRRLKWDRACDGMRHVDDLPTVKNLGVRDCPPSAPMAQI</sequence>
<accession>A0A0A7PNR4</accession>
<evidence type="ECO:0000313" key="1">
    <source>
        <dbReference type="EMBL" id="AJA11660.1"/>
    </source>
</evidence>
<proteinExistence type="predicted"/>
<keyword evidence="2" id="KW-1185">Reference proteome</keyword>
<name>A0A0A7PNR4_9SPHN</name>
<protein>
    <submittedName>
        <fullName evidence="1">Uncharacterized protein</fullName>
    </submittedName>
</protein>
<organism evidence="1 2">
    <name type="scientific">Sphingopyxis fribergensis</name>
    <dbReference type="NCBI Taxonomy" id="1515612"/>
    <lineage>
        <taxon>Bacteria</taxon>
        <taxon>Pseudomonadati</taxon>
        <taxon>Pseudomonadota</taxon>
        <taxon>Alphaproteobacteria</taxon>
        <taxon>Sphingomonadales</taxon>
        <taxon>Sphingomonadaceae</taxon>
        <taxon>Sphingopyxis</taxon>
    </lineage>
</organism>
<gene>
    <name evidence="1" type="ORF">SKP52_24090</name>
</gene>
<dbReference type="KEGG" id="sphk:SKP52_24090"/>
<evidence type="ECO:0000313" key="2">
    <source>
        <dbReference type="Proteomes" id="UP000030907"/>
    </source>
</evidence>
<keyword evidence="1" id="KW-0614">Plasmid</keyword>
<dbReference type="AlphaFoldDB" id="A0A0A7PNR4"/>
<dbReference type="Proteomes" id="UP000030907">
    <property type="component" value="Plasmid pSfKp5.2"/>
</dbReference>
<geneLocation type="plasmid" evidence="1 2">
    <name>pSfKp5.2</name>
</geneLocation>
<dbReference type="HOGENOM" id="CLU_2958386_0_0_5"/>